<feature type="transmembrane region" description="Helical" evidence="1">
    <location>
        <begin position="7"/>
        <end position="26"/>
    </location>
</feature>
<keyword evidence="1" id="KW-0472">Membrane</keyword>
<keyword evidence="1" id="KW-0812">Transmembrane</keyword>
<evidence type="ECO:0008006" key="4">
    <source>
        <dbReference type="Google" id="ProtNLM"/>
    </source>
</evidence>
<name>A0ABV8SGT4_9BACL</name>
<comment type="caution">
    <text evidence="2">The sequence shown here is derived from an EMBL/GenBank/DDBJ whole genome shotgun (WGS) entry which is preliminary data.</text>
</comment>
<evidence type="ECO:0000256" key="1">
    <source>
        <dbReference type="SAM" id="Phobius"/>
    </source>
</evidence>
<gene>
    <name evidence="2" type="ORF">ACFO1S_23905</name>
</gene>
<dbReference type="RefSeq" id="WP_204602561.1">
    <property type="nucleotide sequence ID" value="NZ_JBHSED010000065.1"/>
</dbReference>
<dbReference type="EMBL" id="JBHSED010000065">
    <property type="protein sequence ID" value="MFC4306470.1"/>
    <property type="molecule type" value="Genomic_DNA"/>
</dbReference>
<accession>A0ABV8SGT4</accession>
<dbReference type="Proteomes" id="UP001595755">
    <property type="component" value="Unassembled WGS sequence"/>
</dbReference>
<keyword evidence="3" id="KW-1185">Reference proteome</keyword>
<evidence type="ECO:0000313" key="3">
    <source>
        <dbReference type="Proteomes" id="UP001595755"/>
    </source>
</evidence>
<protein>
    <recommendedName>
        <fullName evidence="4">DUF3139 domain-containing protein</fullName>
    </recommendedName>
</protein>
<keyword evidence="1" id="KW-1133">Transmembrane helix</keyword>
<reference evidence="3" key="1">
    <citation type="journal article" date="2019" name="Int. J. Syst. Evol. Microbiol.">
        <title>The Global Catalogue of Microorganisms (GCM) 10K type strain sequencing project: providing services to taxonomists for standard genome sequencing and annotation.</title>
        <authorList>
            <consortium name="The Broad Institute Genomics Platform"/>
            <consortium name="The Broad Institute Genome Sequencing Center for Infectious Disease"/>
            <person name="Wu L."/>
            <person name="Ma J."/>
        </authorList>
    </citation>
    <scope>NUCLEOTIDE SEQUENCE [LARGE SCALE GENOMIC DNA]</scope>
    <source>
        <strain evidence="3">CGMCC 4.1641</strain>
    </source>
</reference>
<evidence type="ECO:0000313" key="2">
    <source>
        <dbReference type="EMBL" id="MFC4306470.1"/>
    </source>
</evidence>
<sequence>MYQVQSICLFLFMFILLLGIGLALNFNKNRKAFFIICSSTVLISFILALVVTLNIKVTKKDIIKKTINARHGTIISIIQADEKQQTPFGEEIKEYNTVYQIQYRIEGKYYTAWFRSVDLATNMEESLNGKGQFYKEKWIFNE</sequence>
<feature type="transmembrane region" description="Helical" evidence="1">
    <location>
        <begin position="32"/>
        <end position="55"/>
    </location>
</feature>
<proteinExistence type="predicted"/>
<organism evidence="2 3">
    <name type="scientific">Cohnella boryungensis</name>
    <dbReference type="NCBI Taxonomy" id="768479"/>
    <lineage>
        <taxon>Bacteria</taxon>
        <taxon>Bacillati</taxon>
        <taxon>Bacillota</taxon>
        <taxon>Bacilli</taxon>
        <taxon>Bacillales</taxon>
        <taxon>Paenibacillaceae</taxon>
        <taxon>Cohnella</taxon>
    </lineage>
</organism>